<comment type="cofactor">
    <cofactor evidence="1">
        <name>Cu(2+)</name>
        <dbReference type="ChEBI" id="CHEBI:29036"/>
    </cofactor>
</comment>
<dbReference type="EMBL" id="ML977363">
    <property type="protein sequence ID" value="KAF2106373.1"/>
    <property type="molecule type" value="Genomic_DNA"/>
</dbReference>
<accession>A0A6A5YHD3</accession>
<name>A0A6A5YHD3_9PLEO</name>
<dbReference type="PANTHER" id="PTHR11474:SF76">
    <property type="entry name" value="SHKT DOMAIN-CONTAINING PROTEIN"/>
    <property type="match status" value="1"/>
</dbReference>
<dbReference type="GO" id="GO:0046872">
    <property type="term" value="F:metal ion binding"/>
    <property type="evidence" value="ECO:0007669"/>
    <property type="project" value="UniProtKB-KW"/>
</dbReference>
<evidence type="ECO:0000256" key="6">
    <source>
        <dbReference type="ARBA" id="ARBA00023008"/>
    </source>
</evidence>
<feature type="compositionally biased region" description="Polar residues" evidence="11">
    <location>
        <begin position="499"/>
        <end position="522"/>
    </location>
</feature>
<dbReference type="Gene3D" id="1.10.1280.10">
    <property type="entry name" value="Di-copper center containing domain from catechol oxidase"/>
    <property type="match status" value="1"/>
</dbReference>
<sequence length="725" mass="79740">MAGFSKPRGLLSTLFAILLLLQVTVAISHHAHHEHARNPTPTEMEEHMEKTKRLLDERADRIKVTGVLGGTRAERKEVRDLKKNADQWNLYLLGMERFMAKAKSDPLSYYQIAGVHGRPYVTWNGFGPLTNNAGFCPHGQGLFGSWHRPYLAIFEQAWYQCVVEVIATFPSSQRARWTAARQTLRLPYWDWAVAPPSGESNMPTLLRDPTVSVTKPSGKVTINNPLYSYSFGSSLPSEMGGGPWNNWPITLRRPVSNPTRSNNNEVSSMLQSMRTNLRDRVYYLFISKASWGYVSSEQIGARTEIASVDSFESVHDAIHTTVGGDSGGTMYYLDYSAFDPAFWLHHVNIDRLLAMYQKNSPNTWVANSNINRPMAQWNQGEAKNANSPLKPFPKTTKGDYYTSNDIKDTLLLGYYYADAQSTGAMVSAVNNKYSGGRNGLRARSVGEDGANLPYDGRPLKAGDYHTILSIIANKFALEGSYTAHCFLGNGGNSTGNSTAPYSNSTAPFGNSTTPHSNSTGSTSYDYTQSPDYVGSYSVLGGTQTGSLLTEGCVPLTTALMGKEAAGYVKSIAPKDTEDYLKKNLYYKIVGPGGVEYNPEDLEDFHVYVQAAPVTPASSGDAFPELGDYIKLPTVTENLPAGQPYTWVPGPYDYIGYNETPSYEYPAPADSYPSGYPVPSGIPSEAPSRRTSQDTVSASRLSSTSTRRAIICTRIIPNRRIVSHVV</sequence>
<dbReference type="InterPro" id="IPR050316">
    <property type="entry name" value="Tyrosinase/Hemocyanin"/>
</dbReference>
<keyword evidence="5" id="KW-0560">Oxidoreductase</keyword>
<keyword evidence="4" id="KW-0479">Metal-binding</keyword>
<dbReference type="InterPro" id="IPR041640">
    <property type="entry name" value="Tyrosinase_C"/>
</dbReference>
<dbReference type="Pfam" id="PF18132">
    <property type="entry name" value="Tyrosinase_C"/>
    <property type="match status" value="1"/>
</dbReference>
<protein>
    <recommendedName>
        <fullName evidence="3">tyrosinase</fullName>
        <ecNumber evidence="3">1.14.18.1</ecNumber>
    </recommendedName>
</protein>
<keyword evidence="6" id="KW-0186">Copper</keyword>
<evidence type="ECO:0000256" key="3">
    <source>
        <dbReference type="ARBA" id="ARBA00011906"/>
    </source>
</evidence>
<feature type="chain" id="PRO_5025346112" description="tyrosinase" evidence="12">
    <location>
        <begin position="27"/>
        <end position="725"/>
    </location>
</feature>
<dbReference type="PROSITE" id="PS00498">
    <property type="entry name" value="TYROSINASE_2"/>
    <property type="match status" value="1"/>
</dbReference>
<dbReference type="PRINTS" id="PR00092">
    <property type="entry name" value="TYROSINASE"/>
</dbReference>
<dbReference type="InterPro" id="IPR002227">
    <property type="entry name" value="Tyrosinase_Cu-bd"/>
</dbReference>
<evidence type="ECO:0000256" key="10">
    <source>
        <dbReference type="ARBA" id="ARBA00048881"/>
    </source>
</evidence>
<feature type="region of interest" description="Disordered" evidence="11">
    <location>
        <begin position="498"/>
        <end position="522"/>
    </location>
</feature>
<dbReference type="GO" id="GO:0004503">
    <property type="term" value="F:tyrosinase activity"/>
    <property type="evidence" value="ECO:0007669"/>
    <property type="project" value="UniProtKB-EC"/>
</dbReference>
<comment type="similarity">
    <text evidence="2">Belongs to the tyrosinase family.</text>
</comment>
<evidence type="ECO:0000256" key="12">
    <source>
        <dbReference type="SAM" id="SignalP"/>
    </source>
</evidence>
<dbReference type="OrthoDB" id="6132182at2759"/>
<evidence type="ECO:0000256" key="5">
    <source>
        <dbReference type="ARBA" id="ARBA00023002"/>
    </source>
</evidence>
<dbReference type="PANTHER" id="PTHR11474">
    <property type="entry name" value="TYROSINASE FAMILY MEMBER"/>
    <property type="match status" value="1"/>
</dbReference>
<keyword evidence="12" id="KW-0732">Signal</keyword>
<dbReference type="InterPro" id="IPR008922">
    <property type="entry name" value="Di-copper_centre_dom_sf"/>
</dbReference>
<comment type="catalytic activity">
    <reaction evidence="10">
        <text>L-tyrosine + O2 = L-dopaquinone + H2O</text>
        <dbReference type="Rhea" id="RHEA:18117"/>
        <dbReference type="ChEBI" id="CHEBI:15377"/>
        <dbReference type="ChEBI" id="CHEBI:15379"/>
        <dbReference type="ChEBI" id="CHEBI:57924"/>
        <dbReference type="ChEBI" id="CHEBI:58315"/>
        <dbReference type="EC" id="1.14.18.1"/>
    </reaction>
</comment>
<proteinExistence type="inferred from homology"/>
<evidence type="ECO:0000313" key="14">
    <source>
        <dbReference type="EMBL" id="KAF2106373.1"/>
    </source>
</evidence>
<keyword evidence="15" id="KW-1185">Reference proteome</keyword>
<evidence type="ECO:0000256" key="7">
    <source>
        <dbReference type="ARBA" id="ARBA00023033"/>
    </source>
</evidence>
<dbReference type="Proteomes" id="UP000799770">
    <property type="component" value="Unassembled WGS sequence"/>
</dbReference>
<evidence type="ECO:0000256" key="1">
    <source>
        <dbReference type="ARBA" id="ARBA00001973"/>
    </source>
</evidence>
<keyword evidence="7" id="KW-0503">Monooxygenase</keyword>
<feature type="domain" description="Tyrosinase copper-binding" evidence="13">
    <location>
        <begin position="339"/>
        <end position="350"/>
    </location>
</feature>
<dbReference type="GO" id="GO:0042438">
    <property type="term" value="P:melanin biosynthetic process"/>
    <property type="evidence" value="ECO:0007669"/>
    <property type="project" value="UniProtKB-KW"/>
</dbReference>
<evidence type="ECO:0000256" key="9">
    <source>
        <dbReference type="ARBA" id="ARBA00048233"/>
    </source>
</evidence>
<dbReference type="AlphaFoldDB" id="A0A6A5YHD3"/>
<feature type="region of interest" description="Disordered" evidence="11">
    <location>
        <begin position="673"/>
        <end position="702"/>
    </location>
</feature>
<dbReference type="Pfam" id="PF00264">
    <property type="entry name" value="Tyrosinase"/>
    <property type="match status" value="1"/>
</dbReference>
<comment type="catalytic activity">
    <reaction evidence="9">
        <text>2 L-dopa + O2 = 2 L-dopaquinone + 2 H2O</text>
        <dbReference type="Rhea" id="RHEA:34287"/>
        <dbReference type="ChEBI" id="CHEBI:15377"/>
        <dbReference type="ChEBI" id="CHEBI:15379"/>
        <dbReference type="ChEBI" id="CHEBI:57504"/>
        <dbReference type="ChEBI" id="CHEBI:57924"/>
        <dbReference type="EC" id="1.14.18.1"/>
    </reaction>
</comment>
<evidence type="ECO:0000256" key="2">
    <source>
        <dbReference type="ARBA" id="ARBA00009928"/>
    </source>
</evidence>
<evidence type="ECO:0000313" key="15">
    <source>
        <dbReference type="Proteomes" id="UP000799770"/>
    </source>
</evidence>
<dbReference type="SUPFAM" id="SSF48056">
    <property type="entry name" value="Di-copper centre-containing domain"/>
    <property type="match status" value="1"/>
</dbReference>
<evidence type="ECO:0000259" key="13">
    <source>
        <dbReference type="PROSITE" id="PS00498"/>
    </source>
</evidence>
<evidence type="ECO:0000256" key="11">
    <source>
        <dbReference type="SAM" id="MobiDB-lite"/>
    </source>
</evidence>
<organism evidence="14 15">
    <name type="scientific">Lophiotrema nucula</name>
    <dbReference type="NCBI Taxonomy" id="690887"/>
    <lineage>
        <taxon>Eukaryota</taxon>
        <taxon>Fungi</taxon>
        <taxon>Dikarya</taxon>
        <taxon>Ascomycota</taxon>
        <taxon>Pezizomycotina</taxon>
        <taxon>Dothideomycetes</taxon>
        <taxon>Pleosporomycetidae</taxon>
        <taxon>Pleosporales</taxon>
        <taxon>Lophiotremataceae</taxon>
        <taxon>Lophiotrema</taxon>
    </lineage>
</organism>
<dbReference type="EC" id="1.14.18.1" evidence="3"/>
<reference evidence="14" key="1">
    <citation type="journal article" date="2020" name="Stud. Mycol.">
        <title>101 Dothideomycetes genomes: a test case for predicting lifestyles and emergence of pathogens.</title>
        <authorList>
            <person name="Haridas S."/>
            <person name="Albert R."/>
            <person name="Binder M."/>
            <person name="Bloem J."/>
            <person name="Labutti K."/>
            <person name="Salamov A."/>
            <person name="Andreopoulos B."/>
            <person name="Baker S."/>
            <person name="Barry K."/>
            <person name="Bills G."/>
            <person name="Bluhm B."/>
            <person name="Cannon C."/>
            <person name="Castanera R."/>
            <person name="Culley D."/>
            <person name="Daum C."/>
            <person name="Ezra D."/>
            <person name="Gonzalez J."/>
            <person name="Henrissat B."/>
            <person name="Kuo A."/>
            <person name="Liang C."/>
            <person name="Lipzen A."/>
            <person name="Lutzoni F."/>
            <person name="Magnuson J."/>
            <person name="Mondo S."/>
            <person name="Nolan M."/>
            <person name="Ohm R."/>
            <person name="Pangilinan J."/>
            <person name="Park H.-J."/>
            <person name="Ramirez L."/>
            <person name="Alfaro M."/>
            <person name="Sun H."/>
            <person name="Tritt A."/>
            <person name="Yoshinaga Y."/>
            <person name="Zwiers L.-H."/>
            <person name="Turgeon B."/>
            <person name="Goodwin S."/>
            <person name="Spatafora J."/>
            <person name="Crous P."/>
            <person name="Grigoriev I."/>
        </authorList>
    </citation>
    <scope>NUCLEOTIDE SEQUENCE</scope>
    <source>
        <strain evidence="14">CBS 627.86</strain>
    </source>
</reference>
<evidence type="ECO:0000256" key="4">
    <source>
        <dbReference type="ARBA" id="ARBA00022723"/>
    </source>
</evidence>
<evidence type="ECO:0000256" key="8">
    <source>
        <dbReference type="ARBA" id="ARBA00023101"/>
    </source>
</evidence>
<feature type="signal peptide" evidence="12">
    <location>
        <begin position="1"/>
        <end position="26"/>
    </location>
</feature>
<keyword evidence="8" id="KW-0470">Melanin biosynthesis</keyword>
<gene>
    <name evidence="14" type="ORF">BDV96DRAFT_333833</name>
</gene>